<keyword evidence="2" id="KW-1185">Reference proteome</keyword>
<organism evidence="1 2">
    <name type="scientific">Mameliella alba</name>
    <dbReference type="NCBI Taxonomy" id="561184"/>
    <lineage>
        <taxon>Bacteria</taxon>
        <taxon>Pseudomonadati</taxon>
        <taxon>Pseudomonadota</taxon>
        <taxon>Alphaproteobacteria</taxon>
        <taxon>Rhodobacterales</taxon>
        <taxon>Roseobacteraceae</taxon>
        <taxon>Mameliella</taxon>
    </lineage>
</organism>
<name>A0A0B3S532_9RHOB</name>
<evidence type="ECO:0000313" key="2">
    <source>
        <dbReference type="Proteomes" id="UP000030960"/>
    </source>
</evidence>
<protein>
    <submittedName>
        <fullName evidence="1">Phage regulator-like protein</fullName>
    </submittedName>
</protein>
<evidence type="ECO:0000313" key="1">
    <source>
        <dbReference type="EMBL" id="KHQ54093.1"/>
    </source>
</evidence>
<comment type="caution">
    <text evidence="1">The sequence shown here is derived from an EMBL/GenBank/DDBJ whole genome shotgun (WGS) entry which is preliminary data.</text>
</comment>
<dbReference type="Proteomes" id="UP000030960">
    <property type="component" value="Unassembled WGS sequence"/>
</dbReference>
<reference evidence="1 2" key="1">
    <citation type="submission" date="2014-10" db="EMBL/GenBank/DDBJ databases">
        <title>Genome sequence of Ponticoccus sp. strain UMTAT08 isolated from clonal culture of toxic dinoflagellate Alexandrium tamiyavanichii.</title>
        <authorList>
            <person name="Gan H.Y."/>
            <person name="Muhd D.-D."/>
            <person name="Mohd Noor M.E."/>
            <person name="Yeong Y.S."/>
            <person name="Usup G."/>
        </authorList>
    </citation>
    <scope>NUCLEOTIDE SEQUENCE [LARGE SCALE GENOMIC DNA]</scope>
    <source>
        <strain evidence="1 2">UMTAT08</strain>
    </source>
</reference>
<dbReference type="SUPFAM" id="SSF46955">
    <property type="entry name" value="Putative DNA-binding domain"/>
    <property type="match status" value="1"/>
</dbReference>
<proteinExistence type="predicted"/>
<dbReference type="InterPro" id="IPR009061">
    <property type="entry name" value="DNA-bd_dom_put_sf"/>
</dbReference>
<accession>A0A0B3S532</accession>
<dbReference type="EMBL" id="JSUQ01000004">
    <property type="protein sequence ID" value="KHQ54093.1"/>
    <property type="molecule type" value="Genomic_DNA"/>
</dbReference>
<gene>
    <name evidence="1" type="ORF">OA50_01321</name>
</gene>
<dbReference type="AlphaFoldDB" id="A0A0B3S532"/>
<sequence>MEDLTQEIRALREEVRSLQVKQTLPDLMTPAQCAEYLNRSEEVLYLWRKERNAGQDSGPPFLHISSRTILYDREDVLAWARSHRVN</sequence>